<gene>
    <name evidence="2" type="ORF">NTH_04524</name>
</gene>
<feature type="compositionally biased region" description="Low complexity" evidence="1">
    <location>
        <begin position="179"/>
        <end position="202"/>
    </location>
</feature>
<evidence type="ECO:0000256" key="1">
    <source>
        <dbReference type="SAM" id="MobiDB-lite"/>
    </source>
</evidence>
<geneLocation type="plasmid" evidence="2 3">
    <name>p1536_2</name>
</geneLocation>
<name>A0ABY5MT49_9HYPH</name>
<organism evidence="2 3">
    <name type="scientific">Nitratireductor thuwali</name>
    <dbReference type="NCBI Taxonomy" id="2267699"/>
    <lineage>
        <taxon>Bacteria</taxon>
        <taxon>Pseudomonadati</taxon>
        <taxon>Pseudomonadota</taxon>
        <taxon>Alphaproteobacteria</taxon>
        <taxon>Hyphomicrobiales</taxon>
        <taxon>Phyllobacteriaceae</taxon>
        <taxon>Nitratireductor</taxon>
    </lineage>
</organism>
<evidence type="ECO:0000313" key="2">
    <source>
        <dbReference type="EMBL" id="UUP20009.1"/>
    </source>
</evidence>
<sequence>MLPAPGGACRIASMGRAARAWHLWRCWKRPVKEVPMSQSFDASRSLATLEQDNMIVVVIEMSHAKWLLAALVPGIHRQPLKKLGADAETLLKLLQCWRDEANRAGRSIKRIVVAYEAGRDGFWLPRWLRTRGVEAYVMHPACVAVSREHRRAKTDRLDTELFGGRTASGRAWSRRRHGSSTGSRRSSPASAFAPSSRPCARPQTGSRPPHGGRDAVAGQHARGAAPLA</sequence>
<dbReference type="Proteomes" id="UP001342418">
    <property type="component" value="Plasmid p1536_2"/>
</dbReference>
<feature type="region of interest" description="Disordered" evidence="1">
    <location>
        <begin position="168"/>
        <end position="228"/>
    </location>
</feature>
<evidence type="ECO:0008006" key="4">
    <source>
        <dbReference type="Google" id="ProtNLM"/>
    </source>
</evidence>
<keyword evidence="3" id="KW-1185">Reference proteome</keyword>
<dbReference type="EMBL" id="CP030943">
    <property type="protein sequence ID" value="UUP20009.1"/>
    <property type="molecule type" value="Genomic_DNA"/>
</dbReference>
<accession>A0ABY5MT49</accession>
<keyword evidence="2" id="KW-0614">Plasmid</keyword>
<reference evidence="2 3" key="1">
    <citation type="submission" date="2018-07" db="EMBL/GenBank/DDBJ databases">
        <title>Genome sequence of Nitratireductor thuwali#1536.</title>
        <authorList>
            <person name="Michoud G."/>
            <person name="Merlino G."/>
            <person name="Sefrji F.O."/>
            <person name="Daffonchio D."/>
        </authorList>
    </citation>
    <scope>NUCLEOTIDE SEQUENCE [LARGE SCALE GENOMIC DNA]</scope>
    <source>
        <strain evidence="2 3">Nit1536</strain>
        <plasmid evidence="2 3">p1536_2</plasmid>
    </source>
</reference>
<protein>
    <recommendedName>
        <fullName evidence="4">Transposase IS111A/IS1328/IS1533 N-terminal domain-containing protein</fullName>
    </recommendedName>
</protein>
<proteinExistence type="predicted"/>
<evidence type="ECO:0000313" key="3">
    <source>
        <dbReference type="Proteomes" id="UP001342418"/>
    </source>
</evidence>